<dbReference type="Proteomes" id="UP000018001">
    <property type="component" value="Unassembled WGS sequence"/>
</dbReference>
<accession>V5FA83</accession>
<dbReference type="InParanoid" id="V5FA83"/>
<dbReference type="HOGENOM" id="CLU_2026381_0_0_1"/>
<reference evidence="3" key="1">
    <citation type="journal article" date="2014" name="Genome Announc.">
        <title>Draft genome sequence of the formaldehyde-resistant fungus Byssochlamys spectabilis No. 5 (anamorph Paecilomyces variotii No. 5) (NBRC109023).</title>
        <authorList>
            <person name="Oka T."/>
            <person name="Ekino K."/>
            <person name="Fukuda K."/>
            <person name="Nomura Y."/>
        </authorList>
    </citation>
    <scope>NUCLEOTIDE SEQUENCE [LARGE SCALE GENOMIC DNA]</scope>
    <source>
        <strain evidence="3">No. 5 / NBRC 109023</strain>
    </source>
</reference>
<dbReference type="EMBL" id="BAUL01000051">
    <property type="protein sequence ID" value="GAD93229.1"/>
    <property type="molecule type" value="Genomic_DNA"/>
</dbReference>
<feature type="region of interest" description="Disordered" evidence="1">
    <location>
        <begin position="96"/>
        <end position="122"/>
    </location>
</feature>
<sequence>MASPDPWASRRTKQEEASPPKVRANRTYFGFLFNHGRFSKNVAESRGLPGEGEVTASTLQKCLSLGGSALASGAKDVDVVLAQGPGTSIGELTRTQPTLWREERTDLPGSQDSLLKSEITLQ</sequence>
<protein>
    <submittedName>
        <fullName evidence="2">Uncharacterized protein</fullName>
    </submittedName>
</protein>
<organism evidence="2 3">
    <name type="scientific">Byssochlamys spectabilis (strain No. 5 / NBRC 109023)</name>
    <name type="common">Paecilomyces variotii</name>
    <dbReference type="NCBI Taxonomy" id="1356009"/>
    <lineage>
        <taxon>Eukaryota</taxon>
        <taxon>Fungi</taxon>
        <taxon>Dikarya</taxon>
        <taxon>Ascomycota</taxon>
        <taxon>Pezizomycotina</taxon>
        <taxon>Eurotiomycetes</taxon>
        <taxon>Eurotiomycetidae</taxon>
        <taxon>Eurotiales</taxon>
        <taxon>Thermoascaceae</taxon>
        <taxon>Paecilomyces</taxon>
    </lineage>
</organism>
<name>V5FA83_BYSSN</name>
<comment type="caution">
    <text evidence="2">The sequence shown here is derived from an EMBL/GenBank/DDBJ whole genome shotgun (WGS) entry which is preliminary data.</text>
</comment>
<feature type="compositionally biased region" description="Polar residues" evidence="1">
    <location>
        <begin position="108"/>
        <end position="122"/>
    </location>
</feature>
<evidence type="ECO:0000256" key="1">
    <source>
        <dbReference type="SAM" id="MobiDB-lite"/>
    </source>
</evidence>
<keyword evidence="3" id="KW-1185">Reference proteome</keyword>
<evidence type="ECO:0000313" key="2">
    <source>
        <dbReference type="EMBL" id="GAD93229.1"/>
    </source>
</evidence>
<proteinExistence type="predicted"/>
<evidence type="ECO:0000313" key="3">
    <source>
        <dbReference type="Proteomes" id="UP000018001"/>
    </source>
</evidence>
<dbReference type="AlphaFoldDB" id="V5FA83"/>
<feature type="region of interest" description="Disordered" evidence="1">
    <location>
        <begin position="1"/>
        <end position="22"/>
    </location>
</feature>
<gene>
    <name evidence="2" type="ORF">PVAR5_1836</name>
</gene>